<dbReference type="PANTHER" id="PTHR30417:SF1">
    <property type="entry name" value="N-ACETYLMURAMOYL-L-ALANINE AMIDASE AMID"/>
    <property type="match status" value="1"/>
</dbReference>
<name>A0AAW5JKR2_9FIRM</name>
<dbReference type="Gene3D" id="3.40.80.10">
    <property type="entry name" value="Peptidoglycan recognition protein-like"/>
    <property type="match status" value="1"/>
</dbReference>
<evidence type="ECO:0000256" key="2">
    <source>
        <dbReference type="ARBA" id="ARBA00011901"/>
    </source>
</evidence>
<dbReference type="Proteomes" id="UP001204562">
    <property type="component" value="Unassembled WGS sequence"/>
</dbReference>
<feature type="domain" description="N-acetylmuramoyl-L-alanine amidase" evidence="5">
    <location>
        <begin position="65"/>
        <end position="194"/>
    </location>
</feature>
<gene>
    <name evidence="6" type="ORF">NE579_02830</name>
</gene>
<comment type="catalytic activity">
    <reaction evidence="1">
        <text>Hydrolyzes the link between N-acetylmuramoyl residues and L-amino acid residues in certain cell-wall glycopeptides.</text>
        <dbReference type="EC" id="3.5.1.28"/>
    </reaction>
</comment>
<evidence type="ECO:0000256" key="1">
    <source>
        <dbReference type="ARBA" id="ARBA00001561"/>
    </source>
</evidence>
<proteinExistence type="predicted"/>
<reference evidence="6" key="1">
    <citation type="submission" date="2022-06" db="EMBL/GenBank/DDBJ databases">
        <title>Isolation of gut microbiota from human fecal samples.</title>
        <authorList>
            <person name="Pamer E.G."/>
            <person name="Barat B."/>
            <person name="Waligurski E."/>
            <person name="Medina S."/>
            <person name="Paddock L."/>
            <person name="Mostad J."/>
        </authorList>
    </citation>
    <scope>NUCLEOTIDE SEQUENCE</scope>
    <source>
        <strain evidence="6">DFI.9.91</strain>
    </source>
</reference>
<dbReference type="RefSeq" id="WP_256303176.1">
    <property type="nucleotide sequence ID" value="NZ_JANFYS010000003.1"/>
</dbReference>
<evidence type="ECO:0000256" key="3">
    <source>
        <dbReference type="ARBA" id="ARBA00022801"/>
    </source>
</evidence>
<protein>
    <recommendedName>
        <fullName evidence="2">N-acetylmuramoyl-L-alanine amidase</fullName>
        <ecNumber evidence="2">3.5.1.28</ecNumber>
    </recommendedName>
</protein>
<dbReference type="InterPro" id="IPR002502">
    <property type="entry name" value="Amidase_domain"/>
</dbReference>
<dbReference type="Pfam" id="PF01510">
    <property type="entry name" value="Amidase_2"/>
    <property type="match status" value="1"/>
</dbReference>
<dbReference type="PANTHER" id="PTHR30417">
    <property type="entry name" value="N-ACETYLMURAMOYL-L-ALANINE AMIDASE AMID"/>
    <property type="match status" value="1"/>
</dbReference>
<keyword evidence="4" id="KW-0961">Cell wall biogenesis/degradation</keyword>
<sequence length="211" mass="23573">MEQLLERRGSRRRRRPPVLRLLLCALAVGGGLVLAARLLGGGPACQAPPENPDWITQDFLPRNDYSRPGTPLDAVDGVVVHYVGNPGTTAGQNRSYFAGLARSGETYASSHFLIGLDGEILQCVPLDEVAYCSNQRNHDTLSIECCHPDDSGRFTQATYDALVRLVRWLREYYGLEAGQIIRHYDVTGKECPRYYVQHPEAWAQFLLDVQE</sequence>
<dbReference type="InterPro" id="IPR051206">
    <property type="entry name" value="NAMLAA_amidase_2"/>
</dbReference>
<evidence type="ECO:0000259" key="5">
    <source>
        <dbReference type="SMART" id="SM00644"/>
    </source>
</evidence>
<evidence type="ECO:0000313" key="7">
    <source>
        <dbReference type="Proteomes" id="UP001204562"/>
    </source>
</evidence>
<dbReference type="InterPro" id="IPR036505">
    <property type="entry name" value="Amidase/PGRP_sf"/>
</dbReference>
<organism evidence="6 7">
    <name type="scientific">Intestinimonas massiliensis</name>
    <name type="common">ex Afouda et al. 2020</name>
    <dbReference type="NCBI Taxonomy" id="1673721"/>
    <lineage>
        <taxon>Bacteria</taxon>
        <taxon>Bacillati</taxon>
        <taxon>Bacillota</taxon>
        <taxon>Clostridia</taxon>
        <taxon>Eubacteriales</taxon>
        <taxon>Intestinimonas</taxon>
    </lineage>
</organism>
<evidence type="ECO:0000256" key="4">
    <source>
        <dbReference type="ARBA" id="ARBA00023316"/>
    </source>
</evidence>
<dbReference type="GO" id="GO:0008745">
    <property type="term" value="F:N-acetylmuramoyl-L-alanine amidase activity"/>
    <property type="evidence" value="ECO:0007669"/>
    <property type="project" value="UniProtKB-EC"/>
</dbReference>
<dbReference type="EMBL" id="JANFYS010000003">
    <property type="protein sequence ID" value="MCQ4769402.1"/>
    <property type="molecule type" value="Genomic_DNA"/>
</dbReference>
<dbReference type="SUPFAM" id="SSF55846">
    <property type="entry name" value="N-acetylmuramoyl-L-alanine amidase-like"/>
    <property type="match status" value="1"/>
</dbReference>
<dbReference type="SMART" id="SM00644">
    <property type="entry name" value="Ami_2"/>
    <property type="match status" value="1"/>
</dbReference>
<dbReference type="EC" id="3.5.1.28" evidence="2"/>
<evidence type="ECO:0000313" key="6">
    <source>
        <dbReference type="EMBL" id="MCQ4769402.1"/>
    </source>
</evidence>
<comment type="caution">
    <text evidence="6">The sequence shown here is derived from an EMBL/GenBank/DDBJ whole genome shotgun (WGS) entry which is preliminary data.</text>
</comment>
<keyword evidence="3" id="KW-0378">Hydrolase</keyword>
<dbReference type="GO" id="GO:0071555">
    <property type="term" value="P:cell wall organization"/>
    <property type="evidence" value="ECO:0007669"/>
    <property type="project" value="UniProtKB-KW"/>
</dbReference>
<dbReference type="GO" id="GO:0009253">
    <property type="term" value="P:peptidoglycan catabolic process"/>
    <property type="evidence" value="ECO:0007669"/>
    <property type="project" value="InterPro"/>
</dbReference>
<dbReference type="AlphaFoldDB" id="A0AAW5JKR2"/>
<dbReference type="GO" id="GO:0009254">
    <property type="term" value="P:peptidoglycan turnover"/>
    <property type="evidence" value="ECO:0007669"/>
    <property type="project" value="TreeGrafter"/>
</dbReference>
<dbReference type="CDD" id="cd06583">
    <property type="entry name" value="PGRP"/>
    <property type="match status" value="1"/>
</dbReference>
<accession>A0AAW5JKR2</accession>